<protein>
    <recommendedName>
        <fullName evidence="3">Diphthamide biosynthesis protein 4</fullName>
    </recommendedName>
</protein>
<dbReference type="AlphaFoldDB" id="A0A4Y7QL47"/>
<dbReference type="GO" id="GO:0001671">
    <property type="term" value="F:ATPase activator activity"/>
    <property type="evidence" value="ECO:0007669"/>
    <property type="project" value="TreeGrafter"/>
</dbReference>
<keyword evidence="5" id="KW-0862">Zinc</keyword>
<dbReference type="PRINTS" id="PR00625">
    <property type="entry name" value="JDOMAIN"/>
</dbReference>
<evidence type="ECO:0000256" key="1">
    <source>
        <dbReference type="ARBA" id="ARBA00003474"/>
    </source>
</evidence>
<evidence type="ECO:0000256" key="2">
    <source>
        <dbReference type="ARBA" id="ARBA00006169"/>
    </source>
</evidence>
<name>A0A4Y7QL47_9AGAM</name>
<evidence type="ECO:0000259" key="7">
    <source>
        <dbReference type="PROSITE" id="PS50076"/>
    </source>
</evidence>
<dbReference type="Proteomes" id="UP000294933">
    <property type="component" value="Unassembled WGS sequence"/>
</dbReference>
<dbReference type="SUPFAM" id="SSF46565">
    <property type="entry name" value="Chaperone J-domain"/>
    <property type="match status" value="1"/>
</dbReference>
<keyword evidence="6" id="KW-0408">Iron</keyword>
<dbReference type="PROSITE" id="PS51074">
    <property type="entry name" value="DPH_MB"/>
    <property type="match status" value="1"/>
</dbReference>
<dbReference type="EMBL" id="ML170158">
    <property type="protein sequence ID" value="TDL27978.1"/>
    <property type="molecule type" value="Genomic_DNA"/>
</dbReference>
<dbReference type="PROSITE" id="PS50076">
    <property type="entry name" value="DNAJ_2"/>
    <property type="match status" value="1"/>
</dbReference>
<evidence type="ECO:0000256" key="3">
    <source>
        <dbReference type="ARBA" id="ARBA00021797"/>
    </source>
</evidence>
<evidence type="ECO:0000256" key="4">
    <source>
        <dbReference type="ARBA" id="ARBA00022723"/>
    </source>
</evidence>
<sequence>VNYYSILQVAPSATSAEIKAAYHRVLLLWHPDKRSPGCKEDAIVDIDLLKEAYRTLVDSDLRKTHDARIRLQHPGPTSSSFGPRPAQVISLDEFTETDGGISTHSCRCGGCYSISEDDMERGQHLVACESCSEVVWVGYEIAEDS</sequence>
<dbReference type="Pfam" id="PF00226">
    <property type="entry name" value="DnaJ"/>
    <property type="match status" value="1"/>
</dbReference>
<accession>A0A4Y7QL47</accession>
<dbReference type="SMART" id="SM00271">
    <property type="entry name" value="DnaJ"/>
    <property type="match status" value="1"/>
</dbReference>
<evidence type="ECO:0000313" key="10">
    <source>
        <dbReference type="Proteomes" id="UP000294933"/>
    </source>
</evidence>
<evidence type="ECO:0000256" key="6">
    <source>
        <dbReference type="ARBA" id="ARBA00023004"/>
    </source>
</evidence>
<dbReference type="STRING" id="50990.A0A4Y7QL47"/>
<feature type="non-terminal residue" evidence="9">
    <location>
        <position position="1"/>
    </location>
</feature>
<dbReference type="InterPro" id="IPR036671">
    <property type="entry name" value="DPH_MB_sf"/>
</dbReference>
<dbReference type="PANTHER" id="PTHR45255:SF1">
    <property type="entry name" value="DNAJ HOMOLOG SUBFAMILY C MEMBER 24"/>
    <property type="match status" value="1"/>
</dbReference>
<reference evidence="9 10" key="1">
    <citation type="submission" date="2018-06" db="EMBL/GenBank/DDBJ databases">
        <title>A transcriptomic atlas of mushroom development highlights an independent origin of complex multicellularity.</title>
        <authorList>
            <consortium name="DOE Joint Genome Institute"/>
            <person name="Krizsan K."/>
            <person name="Almasi E."/>
            <person name="Merenyi Z."/>
            <person name="Sahu N."/>
            <person name="Viragh M."/>
            <person name="Koszo T."/>
            <person name="Mondo S."/>
            <person name="Kiss B."/>
            <person name="Balint B."/>
            <person name="Kues U."/>
            <person name="Barry K."/>
            <person name="Hegedus J.C."/>
            <person name="Henrissat B."/>
            <person name="Johnson J."/>
            <person name="Lipzen A."/>
            <person name="Ohm R."/>
            <person name="Nagy I."/>
            <person name="Pangilinan J."/>
            <person name="Yan J."/>
            <person name="Xiong Y."/>
            <person name="Grigoriev I.V."/>
            <person name="Hibbett D.S."/>
            <person name="Nagy L.G."/>
        </authorList>
    </citation>
    <scope>NUCLEOTIDE SEQUENCE [LARGE SCALE GENOMIC DNA]</scope>
    <source>
        <strain evidence="9 10">SZMC22713</strain>
    </source>
</reference>
<dbReference type="GO" id="GO:0008198">
    <property type="term" value="F:ferrous iron binding"/>
    <property type="evidence" value="ECO:0007669"/>
    <property type="project" value="TreeGrafter"/>
</dbReference>
<dbReference type="InterPro" id="IPR007872">
    <property type="entry name" value="DPH_MB_dom"/>
</dbReference>
<keyword evidence="4" id="KW-0479">Metal-binding</keyword>
<dbReference type="OrthoDB" id="445556at2759"/>
<dbReference type="InterPro" id="IPR036869">
    <property type="entry name" value="J_dom_sf"/>
</dbReference>
<comment type="similarity">
    <text evidence="2">Belongs to the DPH4 family.</text>
</comment>
<dbReference type="Gene3D" id="3.10.660.10">
    <property type="entry name" value="DPH Zinc finger"/>
    <property type="match status" value="1"/>
</dbReference>
<dbReference type="Gene3D" id="1.10.287.110">
    <property type="entry name" value="DnaJ domain"/>
    <property type="match status" value="1"/>
</dbReference>
<evidence type="ECO:0000313" key="9">
    <source>
        <dbReference type="EMBL" id="TDL27978.1"/>
    </source>
</evidence>
<dbReference type="GO" id="GO:0017183">
    <property type="term" value="P:protein histidyl modification to diphthamide"/>
    <property type="evidence" value="ECO:0007669"/>
    <property type="project" value="UniProtKB-UniPathway"/>
</dbReference>
<dbReference type="InterPro" id="IPR001623">
    <property type="entry name" value="DnaJ_domain"/>
</dbReference>
<evidence type="ECO:0000259" key="8">
    <source>
        <dbReference type="PROSITE" id="PS51074"/>
    </source>
</evidence>
<dbReference type="UniPathway" id="UPA00559"/>
<feature type="domain" description="DPH-type MB" evidence="8">
    <location>
        <begin position="85"/>
        <end position="140"/>
    </location>
</feature>
<dbReference type="VEuPathDB" id="FungiDB:BD410DRAFT_713419"/>
<feature type="domain" description="J" evidence="7">
    <location>
        <begin position="2"/>
        <end position="69"/>
    </location>
</feature>
<dbReference type="SUPFAM" id="SSF144217">
    <property type="entry name" value="CSL zinc finger"/>
    <property type="match status" value="1"/>
</dbReference>
<gene>
    <name evidence="9" type="ORF">BD410DRAFT_713419</name>
</gene>
<proteinExistence type="inferred from homology"/>
<organism evidence="9 10">
    <name type="scientific">Rickenella mellea</name>
    <dbReference type="NCBI Taxonomy" id="50990"/>
    <lineage>
        <taxon>Eukaryota</taxon>
        <taxon>Fungi</taxon>
        <taxon>Dikarya</taxon>
        <taxon>Basidiomycota</taxon>
        <taxon>Agaricomycotina</taxon>
        <taxon>Agaricomycetes</taxon>
        <taxon>Hymenochaetales</taxon>
        <taxon>Rickenellaceae</taxon>
        <taxon>Rickenella</taxon>
    </lineage>
</organism>
<comment type="function">
    <text evidence="1">Required for the first step of diphthamide biosynthesis, the transfer of 3-amino-3-carboxypropyl from S-adenosyl-L-methionine to a histidine residue. Diphthamide is a post-translational modification of histidine which occurs in elongation factor 2.</text>
</comment>
<evidence type="ECO:0000256" key="5">
    <source>
        <dbReference type="ARBA" id="ARBA00022833"/>
    </source>
</evidence>
<dbReference type="PANTHER" id="PTHR45255">
    <property type="entry name" value="DNAJ HOMOLOG SUBFAMILY C MEMBER 24"/>
    <property type="match status" value="1"/>
</dbReference>
<keyword evidence="10" id="KW-1185">Reference proteome</keyword>
<dbReference type="CDD" id="cd06257">
    <property type="entry name" value="DnaJ"/>
    <property type="match status" value="1"/>
</dbReference>
<dbReference type="Pfam" id="PF05207">
    <property type="entry name" value="Zn_ribbon_CSL"/>
    <property type="match status" value="1"/>
</dbReference>